<evidence type="ECO:0000313" key="2">
    <source>
        <dbReference type="EMBL" id="MBO8428737.1"/>
    </source>
</evidence>
<dbReference type="Gene3D" id="3.40.710.10">
    <property type="entry name" value="DD-peptidase/beta-lactamase superfamily"/>
    <property type="match status" value="1"/>
</dbReference>
<dbReference type="EMBL" id="JADINB010000052">
    <property type="protein sequence ID" value="MBO8428737.1"/>
    <property type="molecule type" value="Genomic_DNA"/>
</dbReference>
<reference evidence="2" key="2">
    <citation type="journal article" date="2021" name="PeerJ">
        <title>Extensive microbial diversity within the chicken gut microbiome revealed by metagenomics and culture.</title>
        <authorList>
            <person name="Gilroy R."/>
            <person name="Ravi A."/>
            <person name="Getino M."/>
            <person name="Pursley I."/>
            <person name="Horton D.L."/>
            <person name="Alikhan N.F."/>
            <person name="Baker D."/>
            <person name="Gharbi K."/>
            <person name="Hall N."/>
            <person name="Watson M."/>
            <person name="Adriaenssens E.M."/>
            <person name="Foster-Nyarko E."/>
            <person name="Jarju S."/>
            <person name="Secka A."/>
            <person name="Antonio M."/>
            <person name="Oren A."/>
            <person name="Chaudhuri R.R."/>
            <person name="La Ragione R."/>
            <person name="Hildebrand F."/>
            <person name="Pallen M.J."/>
        </authorList>
    </citation>
    <scope>NUCLEOTIDE SEQUENCE</scope>
    <source>
        <strain evidence="2">15467</strain>
    </source>
</reference>
<dbReference type="Gene3D" id="2.60.40.2340">
    <property type="match status" value="1"/>
</dbReference>
<evidence type="ECO:0000259" key="1">
    <source>
        <dbReference type="Pfam" id="PF00144"/>
    </source>
</evidence>
<dbReference type="PANTHER" id="PTHR46825:SF9">
    <property type="entry name" value="BETA-LACTAMASE-RELATED DOMAIN-CONTAINING PROTEIN"/>
    <property type="match status" value="1"/>
</dbReference>
<dbReference type="PROSITE" id="PS51257">
    <property type="entry name" value="PROKAR_LIPOPROTEIN"/>
    <property type="match status" value="1"/>
</dbReference>
<reference evidence="2" key="1">
    <citation type="submission" date="2020-10" db="EMBL/GenBank/DDBJ databases">
        <authorList>
            <person name="Gilroy R."/>
        </authorList>
    </citation>
    <scope>NUCLEOTIDE SEQUENCE</scope>
    <source>
        <strain evidence="2">15467</strain>
    </source>
</reference>
<dbReference type="InterPro" id="IPR050491">
    <property type="entry name" value="AmpC-like"/>
</dbReference>
<dbReference type="InterPro" id="IPR001466">
    <property type="entry name" value="Beta-lactam-related"/>
</dbReference>
<proteinExistence type="predicted"/>
<dbReference type="Pfam" id="PF00144">
    <property type="entry name" value="Beta-lactamase"/>
    <property type="match status" value="1"/>
</dbReference>
<organism evidence="2 3">
    <name type="scientific">Candidatus Egerieousia excrementavium</name>
    <dbReference type="NCBI Taxonomy" id="2840778"/>
    <lineage>
        <taxon>Bacteria</taxon>
        <taxon>Pseudomonadati</taxon>
        <taxon>Bacteroidota</taxon>
        <taxon>Bacteroidia</taxon>
        <taxon>Bacteroidales</taxon>
        <taxon>Candidatus Egerieousia</taxon>
    </lineage>
</organism>
<evidence type="ECO:0000313" key="3">
    <source>
        <dbReference type="Proteomes" id="UP000823635"/>
    </source>
</evidence>
<dbReference type="SUPFAM" id="SSF56601">
    <property type="entry name" value="beta-lactamase/transpeptidase-like"/>
    <property type="match status" value="1"/>
</dbReference>
<comment type="caution">
    <text evidence="2">The sequence shown here is derived from an EMBL/GenBank/DDBJ whole genome shotgun (WGS) entry which is preliminary data.</text>
</comment>
<dbReference type="InterPro" id="IPR012338">
    <property type="entry name" value="Beta-lactam/transpept-like"/>
</dbReference>
<name>A0A9D9GY95_9BACT</name>
<dbReference type="Proteomes" id="UP000823635">
    <property type="component" value="Unassembled WGS sequence"/>
</dbReference>
<feature type="domain" description="Beta-lactamase-related" evidence="1">
    <location>
        <begin position="134"/>
        <end position="452"/>
    </location>
</feature>
<accession>A0A9D9GY95</accession>
<dbReference type="AlphaFoldDB" id="A0A9D9GY95"/>
<gene>
    <name evidence="2" type="ORF">IAC68_02240</name>
</gene>
<dbReference type="PANTHER" id="PTHR46825">
    <property type="entry name" value="D-ALANYL-D-ALANINE-CARBOXYPEPTIDASE/ENDOPEPTIDASE AMPH"/>
    <property type="match status" value="1"/>
</dbReference>
<protein>
    <submittedName>
        <fullName evidence="2">Beta-lactamase family protein</fullName>
    </submittedName>
</protein>
<sequence length="476" mass="52384">MKKLFLFSIVAILFAGCSKNNGGDEPIPAGGSTMSSFSFTAEGNTSISKTVTGRIGQIGSDYVIFITVDDDADITSLRPSFKVDQNAIVTYNGSPVADNSTAIDFSDRVELTVTGENGSKRVYQVLCKRGMEKVDRLVYNFMLKYSIPGISVAVSKDEEIVYSHGYGFADQQAKELVTADHLFRLGSVSKQQTSLCIMTLVEEGRLSLSDHLFGEGGILEEEFGTQMPQSAKKVTVKNLLEHNSGWSSDPVDPMFTADPNYDGKPLEEIIAYVLANVPQSHTPGTVYDYYNLGFGMLGKVVEKISGKDFESYLREEVLSRAGVTEIYVGGDRTGRRENECVYYSQDGTNGYGNDMEMIKAAGGIIASAPALMQLMANIDYGTKVPDILKKETLDLMYRPSIPYEHYALGWRLDHTVFDNWASYHSGNLAGTSAIWMRGYNGVSAVILCNSRSYLNDSGGTFDDYLYTLLEDIECQF</sequence>